<evidence type="ECO:0000256" key="1">
    <source>
        <dbReference type="ARBA" id="ARBA00001933"/>
    </source>
</evidence>
<comment type="similarity">
    <text evidence="2">Belongs to the class-V pyridoxal-phosphate-dependent aminotransferase family. NifS/IscS subfamily.</text>
</comment>
<protein>
    <submittedName>
        <fullName evidence="10">Cysteine desulfurase</fullName>
        <ecNumber evidence="10">2.8.1.7</ecNumber>
    </submittedName>
</protein>
<proteinExistence type="inferred from homology"/>
<evidence type="ECO:0000256" key="6">
    <source>
        <dbReference type="ARBA" id="ARBA00023004"/>
    </source>
</evidence>
<dbReference type="Pfam" id="PF00266">
    <property type="entry name" value="Aminotran_5"/>
    <property type="match status" value="1"/>
</dbReference>
<evidence type="ECO:0000313" key="10">
    <source>
        <dbReference type="EMBL" id="CUX76722.1"/>
    </source>
</evidence>
<organism evidence="10 11">
    <name type="scientific">Tremblaya princeps</name>
    <dbReference type="NCBI Taxonomy" id="189385"/>
    <lineage>
        <taxon>Bacteria</taxon>
        <taxon>Pseudomonadati</taxon>
        <taxon>Pseudomonadota</taxon>
        <taxon>Betaproteobacteria</taxon>
        <taxon>Candidatus Tremblayella</taxon>
    </lineage>
</organism>
<dbReference type="PIRSF" id="PIRSF005572">
    <property type="entry name" value="NifS"/>
    <property type="match status" value="1"/>
</dbReference>
<dbReference type="InterPro" id="IPR015421">
    <property type="entry name" value="PyrdxlP-dep_Trfase_major"/>
</dbReference>
<evidence type="ECO:0000256" key="8">
    <source>
        <dbReference type="ARBA" id="ARBA00050776"/>
    </source>
</evidence>
<dbReference type="InterPro" id="IPR015422">
    <property type="entry name" value="PyrdxlP-dep_Trfase_small"/>
</dbReference>
<dbReference type="InterPro" id="IPR016454">
    <property type="entry name" value="Cysteine_dSase"/>
</dbReference>
<evidence type="ECO:0000313" key="11">
    <source>
        <dbReference type="Proteomes" id="UP000075242"/>
    </source>
</evidence>
<keyword evidence="3 10" id="KW-0808">Transferase</keyword>
<dbReference type="GO" id="GO:0046872">
    <property type="term" value="F:metal ion binding"/>
    <property type="evidence" value="ECO:0007669"/>
    <property type="project" value="UniProtKB-KW"/>
</dbReference>
<dbReference type="PATRIC" id="fig|189385.8.peg.106"/>
<dbReference type="EC" id="2.8.1.7" evidence="10"/>
<dbReference type="InterPro" id="IPR000192">
    <property type="entry name" value="Aminotrans_V_dom"/>
</dbReference>
<dbReference type="GO" id="GO:0051536">
    <property type="term" value="F:iron-sulfur cluster binding"/>
    <property type="evidence" value="ECO:0007669"/>
    <property type="project" value="UniProtKB-KW"/>
</dbReference>
<evidence type="ECO:0000256" key="5">
    <source>
        <dbReference type="ARBA" id="ARBA00022898"/>
    </source>
</evidence>
<dbReference type="EMBL" id="LN999011">
    <property type="protein sequence ID" value="CUX76722.1"/>
    <property type="molecule type" value="Genomic_DNA"/>
</dbReference>
<evidence type="ECO:0000256" key="4">
    <source>
        <dbReference type="ARBA" id="ARBA00022723"/>
    </source>
</evidence>
<sequence length="390" mass="41196">MRLPVYLDHGASTPVDPAVVARMLPTLSEVYGNPASESHAHGWRARGAVESARRIAGAFLSVDEHGVIWTSGATESNNLAIKGIAQARAQHGRHLVASEAEHESMLSVLEFMESEGFVTSRVGIDRRGVMDACALLRAVRTSTVLVCMSLASHETGVLQDVARISRLCSSSGVPLHIDAAQAAGRLPCKAAALGASTVSLSAHKCYGPKGVGVLYVSGAYRASIRPQMHGGGQQGGVRSGTLPTHQLVGMGEALRLAARSASIDHNAARVMSTRLMGGILALDAARINGSARRRVPHVVNASFACVEGESLIISMRNVSVSTGSACTSSTLSPSRTLSAMRRTWGVHGSLRFVVGRFTSAPEIDYTVEAVRKRVRELRALSPTYTSDGRV</sequence>
<dbReference type="Gene3D" id="3.90.1150.10">
    <property type="entry name" value="Aspartate Aminotransferase, domain 1"/>
    <property type="match status" value="1"/>
</dbReference>
<evidence type="ECO:0000259" key="9">
    <source>
        <dbReference type="Pfam" id="PF00266"/>
    </source>
</evidence>
<gene>
    <name evidence="10" type="primary">iscS</name>
    <name evidence="10" type="ORF">MHIR_TP00099</name>
</gene>
<keyword evidence="5" id="KW-0663">Pyridoxal phosphate</keyword>
<comment type="cofactor">
    <cofactor evidence="1">
        <name>pyridoxal 5'-phosphate</name>
        <dbReference type="ChEBI" id="CHEBI:597326"/>
    </cofactor>
</comment>
<name>A0A143WNW6_TREPR</name>
<dbReference type="PANTHER" id="PTHR11601:SF34">
    <property type="entry name" value="CYSTEINE DESULFURASE"/>
    <property type="match status" value="1"/>
</dbReference>
<feature type="domain" description="Aminotransferase class V" evidence="9">
    <location>
        <begin position="5"/>
        <end position="364"/>
    </location>
</feature>
<dbReference type="STRING" id="1053648.TCP_069"/>
<dbReference type="SUPFAM" id="SSF53383">
    <property type="entry name" value="PLP-dependent transferases"/>
    <property type="match status" value="1"/>
</dbReference>
<evidence type="ECO:0000256" key="3">
    <source>
        <dbReference type="ARBA" id="ARBA00022679"/>
    </source>
</evidence>
<comment type="catalytic activity">
    <reaction evidence="8">
        <text>(sulfur carrier)-H + L-cysteine = (sulfur carrier)-SH + L-alanine</text>
        <dbReference type="Rhea" id="RHEA:43892"/>
        <dbReference type="Rhea" id="RHEA-COMP:14737"/>
        <dbReference type="Rhea" id="RHEA-COMP:14739"/>
        <dbReference type="ChEBI" id="CHEBI:29917"/>
        <dbReference type="ChEBI" id="CHEBI:35235"/>
        <dbReference type="ChEBI" id="CHEBI:57972"/>
        <dbReference type="ChEBI" id="CHEBI:64428"/>
        <dbReference type="EC" id="2.8.1.7"/>
    </reaction>
</comment>
<dbReference type="Gene3D" id="3.40.640.10">
    <property type="entry name" value="Type I PLP-dependent aspartate aminotransferase-like (Major domain)"/>
    <property type="match status" value="1"/>
</dbReference>
<keyword evidence="7" id="KW-0411">Iron-sulfur</keyword>
<reference evidence="11" key="1">
    <citation type="submission" date="2016-01" db="EMBL/GenBank/DDBJ databases">
        <authorList>
            <person name="Husnik F."/>
        </authorList>
    </citation>
    <scope>NUCLEOTIDE SEQUENCE [LARGE SCALE GENOMIC DNA]</scope>
</reference>
<keyword evidence="6" id="KW-0408">Iron</keyword>
<keyword evidence="4" id="KW-0479">Metal-binding</keyword>
<evidence type="ECO:0000256" key="7">
    <source>
        <dbReference type="ARBA" id="ARBA00023014"/>
    </source>
</evidence>
<dbReference type="PANTHER" id="PTHR11601">
    <property type="entry name" value="CYSTEINE DESULFURYLASE FAMILY MEMBER"/>
    <property type="match status" value="1"/>
</dbReference>
<dbReference type="Proteomes" id="UP000075242">
    <property type="component" value="Chromosome I"/>
</dbReference>
<dbReference type="AlphaFoldDB" id="A0A143WNW6"/>
<dbReference type="InterPro" id="IPR015424">
    <property type="entry name" value="PyrdxlP-dep_Trfase"/>
</dbReference>
<accession>A0A143WNW6</accession>
<dbReference type="GO" id="GO:0031071">
    <property type="term" value="F:cysteine desulfurase activity"/>
    <property type="evidence" value="ECO:0007669"/>
    <property type="project" value="UniProtKB-EC"/>
</dbReference>
<evidence type="ECO:0000256" key="2">
    <source>
        <dbReference type="ARBA" id="ARBA00006490"/>
    </source>
</evidence>